<reference evidence="2 3" key="1">
    <citation type="submission" date="2017-02" db="EMBL/GenBank/DDBJ databases">
        <title>Complete genome sequences of Mycobacterium kansasii strains isolated from rhesus macaques.</title>
        <authorList>
            <person name="Panda A."/>
            <person name="Nagaraj S."/>
            <person name="Zhao X."/>
            <person name="Tettelin H."/>
            <person name="Detolla L.J."/>
        </authorList>
    </citation>
    <scope>NUCLEOTIDE SEQUENCE [LARGE SCALE GENOMIC DNA]</scope>
    <source>
        <strain evidence="2 3">11-3813</strain>
    </source>
</reference>
<evidence type="ECO:0000313" key="4">
    <source>
        <dbReference type="Proteomes" id="UP000516380"/>
    </source>
</evidence>
<evidence type="ECO:0000313" key="2">
    <source>
        <dbReference type="EMBL" id="OOK79293.1"/>
    </source>
</evidence>
<dbReference type="EMBL" id="MVBM01000002">
    <property type="protein sequence ID" value="OOK79293.1"/>
    <property type="molecule type" value="Genomic_DNA"/>
</dbReference>
<proteinExistence type="predicted"/>
<evidence type="ECO:0000313" key="3">
    <source>
        <dbReference type="Proteomes" id="UP000189229"/>
    </source>
</evidence>
<protein>
    <submittedName>
        <fullName evidence="2">Oxidoreductase domain protein</fullName>
    </submittedName>
</protein>
<dbReference type="Proteomes" id="UP000516380">
    <property type="component" value="Chromosome"/>
</dbReference>
<organism evidence="2 3">
    <name type="scientific">Mycobacterium kansasii</name>
    <dbReference type="NCBI Taxonomy" id="1768"/>
    <lineage>
        <taxon>Bacteria</taxon>
        <taxon>Bacillati</taxon>
        <taxon>Actinomycetota</taxon>
        <taxon>Actinomycetes</taxon>
        <taxon>Mycobacteriales</taxon>
        <taxon>Mycobacteriaceae</taxon>
        <taxon>Mycobacterium</taxon>
    </lineage>
</organism>
<sequence length="73" mass="8004">MAERSATTLRLAAATRLPGPVWLEITVTPRRRYTQRAIVYPRGIPGRLSWAMLRPLYTAALRALAADVIASAG</sequence>
<evidence type="ECO:0000313" key="1">
    <source>
        <dbReference type="EMBL" id="BCI86315.1"/>
    </source>
</evidence>
<dbReference type="Proteomes" id="UP000189229">
    <property type="component" value="Unassembled WGS sequence"/>
</dbReference>
<accession>A0A1V3XJA3</accession>
<reference evidence="1 4" key="2">
    <citation type="submission" date="2020-07" db="EMBL/GenBank/DDBJ databases">
        <title>Mycobacterium kansasii (former subtype) with zoonotic potential isolated from diseased indoor pet cat, Japan.</title>
        <authorList>
            <person name="Fukano H."/>
            <person name="Terazono T."/>
            <person name="Hoshino Y."/>
        </authorList>
    </citation>
    <scope>NUCLEOTIDE SEQUENCE [LARGE SCALE GENOMIC DNA]</scope>
    <source>
        <strain evidence="1 4">Kuro-I</strain>
    </source>
</reference>
<name>A0A1V3XJA3_MYCKA</name>
<gene>
    <name evidence="2" type="ORF">BZL30_2462</name>
    <name evidence="1" type="ORF">NIIDMKKI_15210</name>
</gene>
<dbReference type="AlphaFoldDB" id="A0A1V3XJA3"/>
<dbReference type="EMBL" id="AP023343">
    <property type="protein sequence ID" value="BCI86315.1"/>
    <property type="molecule type" value="Genomic_DNA"/>
</dbReference>
<keyword evidence="4" id="KW-1185">Reference proteome</keyword>